<dbReference type="EMBL" id="JAKWFO010000005">
    <property type="protein sequence ID" value="KAI9636441.1"/>
    <property type="molecule type" value="Genomic_DNA"/>
</dbReference>
<evidence type="ECO:0000256" key="5">
    <source>
        <dbReference type="SAM" id="MobiDB-lite"/>
    </source>
</evidence>
<comment type="function">
    <text evidence="4">Acts as a regulatory subunit of the 26 proteasome which is involved in the ATP-dependent degradation of ubiquitinated proteins.</text>
</comment>
<organism evidence="8 9">
    <name type="scientific">Dioszegia hungarica</name>
    <dbReference type="NCBI Taxonomy" id="4972"/>
    <lineage>
        <taxon>Eukaryota</taxon>
        <taxon>Fungi</taxon>
        <taxon>Dikarya</taxon>
        <taxon>Basidiomycota</taxon>
        <taxon>Agaricomycotina</taxon>
        <taxon>Tremellomycetes</taxon>
        <taxon>Tremellales</taxon>
        <taxon>Bulleribasidiaceae</taxon>
        <taxon>Dioszegia</taxon>
    </lineage>
</organism>
<dbReference type="Pfam" id="PF18051">
    <property type="entry name" value="RPN1_C"/>
    <property type="match status" value="1"/>
</dbReference>
<accession>A0AA38HA18</accession>
<feature type="compositionally biased region" description="Low complexity" evidence="5">
    <location>
        <begin position="697"/>
        <end position="714"/>
    </location>
</feature>
<dbReference type="PANTHER" id="PTHR10943:SF1">
    <property type="entry name" value="26S PROTEASOME NON-ATPASE REGULATORY SUBUNIT 2"/>
    <property type="match status" value="1"/>
</dbReference>
<feature type="region of interest" description="Disordered" evidence="5">
    <location>
        <begin position="1"/>
        <end position="52"/>
    </location>
</feature>
<keyword evidence="3 4" id="KW-0647">Proteasome</keyword>
<dbReference type="InterPro" id="IPR011989">
    <property type="entry name" value="ARM-like"/>
</dbReference>
<dbReference type="GO" id="GO:0030234">
    <property type="term" value="F:enzyme regulator activity"/>
    <property type="evidence" value="ECO:0007669"/>
    <property type="project" value="UniProtKB-UniRule"/>
</dbReference>
<dbReference type="Pfam" id="PF01851">
    <property type="entry name" value="PC_rep"/>
    <property type="match status" value="1"/>
</dbReference>
<feature type="region of interest" description="Disordered" evidence="5">
    <location>
        <begin position="667"/>
        <end position="738"/>
    </location>
</feature>
<dbReference type="PIRSF" id="PIRSF015965">
    <property type="entry name" value="26S_Psome_Rpn1"/>
    <property type="match status" value="1"/>
</dbReference>
<dbReference type="InterPro" id="IPR016024">
    <property type="entry name" value="ARM-type_fold"/>
</dbReference>
<evidence type="ECO:0000256" key="4">
    <source>
        <dbReference type="PIRNR" id="PIRNR015965"/>
    </source>
</evidence>
<dbReference type="Proteomes" id="UP001164286">
    <property type="component" value="Unassembled WGS sequence"/>
</dbReference>
<evidence type="ECO:0000313" key="9">
    <source>
        <dbReference type="Proteomes" id="UP001164286"/>
    </source>
</evidence>
<dbReference type="RefSeq" id="XP_052946218.1">
    <property type="nucleotide sequence ID" value="XM_053087321.1"/>
</dbReference>
<comment type="similarity">
    <text evidence="1 4">Belongs to the proteasome subunit S2 family.</text>
</comment>
<dbReference type="Gene3D" id="1.25.10.10">
    <property type="entry name" value="Leucine-rich Repeat Variant"/>
    <property type="match status" value="1"/>
</dbReference>
<dbReference type="GeneID" id="77726522"/>
<dbReference type="GO" id="GO:0034515">
    <property type="term" value="C:proteasome storage granule"/>
    <property type="evidence" value="ECO:0007669"/>
    <property type="project" value="TreeGrafter"/>
</dbReference>
<protein>
    <recommendedName>
        <fullName evidence="4">26S proteasome regulatory subunit RPN1</fullName>
    </recommendedName>
</protein>
<dbReference type="SUPFAM" id="SSF48371">
    <property type="entry name" value="ARM repeat"/>
    <property type="match status" value="1"/>
</dbReference>
<keyword evidence="2" id="KW-0677">Repeat</keyword>
<evidence type="ECO:0000259" key="7">
    <source>
        <dbReference type="Pfam" id="PF18051"/>
    </source>
</evidence>
<evidence type="ECO:0000256" key="3">
    <source>
        <dbReference type="ARBA" id="ARBA00022942"/>
    </source>
</evidence>
<evidence type="ECO:0000313" key="8">
    <source>
        <dbReference type="EMBL" id="KAI9636441.1"/>
    </source>
</evidence>
<evidence type="ECO:0000256" key="1">
    <source>
        <dbReference type="ARBA" id="ARBA00005460"/>
    </source>
</evidence>
<feature type="compositionally biased region" description="Basic and acidic residues" evidence="5">
    <location>
        <begin position="22"/>
        <end position="50"/>
    </location>
</feature>
<keyword evidence="9" id="KW-1185">Reference proteome</keyword>
<name>A0AA38HA18_9TREE</name>
<reference evidence="8" key="1">
    <citation type="journal article" date="2022" name="G3 (Bethesda)">
        <title>High quality genome of the basidiomycete yeast Dioszegia hungarica PDD-24b-2 isolated from cloud water.</title>
        <authorList>
            <person name="Jarrige D."/>
            <person name="Haridas S."/>
            <person name="Bleykasten-Grosshans C."/>
            <person name="Joly M."/>
            <person name="Nadalig T."/>
            <person name="Sancelme M."/>
            <person name="Vuilleumier S."/>
            <person name="Grigoriev I.V."/>
            <person name="Amato P."/>
            <person name="Bringel F."/>
        </authorList>
    </citation>
    <scope>NUCLEOTIDE SEQUENCE</scope>
    <source>
        <strain evidence="8">PDD-24b-2</strain>
    </source>
</reference>
<comment type="caution">
    <text evidence="8">The sequence shown here is derived from an EMBL/GenBank/DDBJ whole genome shotgun (WGS) entry which is preliminary data.</text>
</comment>
<feature type="domain" description="RPN1 N-terminal" evidence="6">
    <location>
        <begin position="63"/>
        <end position="396"/>
    </location>
</feature>
<dbReference type="AlphaFoldDB" id="A0AA38HA18"/>
<dbReference type="Pfam" id="PF17781">
    <property type="entry name" value="RPN1_RPN2_N"/>
    <property type="match status" value="1"/>
</dbReference>
<feature type="domain" description="26S proteasome non-ATPase regulatory subunit RPN1 C-terminal" evidence="7">
    <location>
        <begin position="943"/>
        <end position="996"/>
    </location>
</feature>
<dbReference type="InterPro" id="IPR041433">
    <property type="entry name" value="RPN1_C"/>
</dbReference>
<dbReference type="GO" id="GO:0008540">
    <property type="term" value="C:proteasome regulatory particle, base subcomplex"/>
    <property type="evidence" value="ECO:0007669"/>
    <property type="project" value="UniProtKB-UniRule"/>
</dbReference>
<feature type="compositionally biased region" description="Acidic residues" evidence="5">
    <location>
        <begin position="715"/>
        <end position="731"/>
    </location>
</feature>
<dbReference type="InterPro" id="IPR002015">
    <property type="entry name" value="Proteasome/cyclosome_rpt"/>
</dbReference>
<evidence type="ECO:0000256" key="2">
    <source>
        <dbReference type="ARBA" id="ARBA00022737"/>
    </source>
</evidence>
<dbReference type="GO" id="GO:0042176">
    <property type="term" value="P:regulation of protein catabolic process"/>
    <property type="evidence" value="ECO:0007669"/>
    <property type="project" value="InterPro"/>
</dbReference>
<dbReference type="InterPro" id="IPR040892">
    <property type="entry name" value="RPN1_N"/>
</dbReference>
<sequence length="1000" mass="109110">MSGPNENGEDYRLTSEIAVTSKDPESKDDKDKPKNGDPMKKGKGDEKDIPEISEEDMQLQAELEMLVERLRESDSKLYMPALEQLRTLIRTSTSSMTSVPKPLKFLRPHYEELGTILEGWNKDLKSERSLLASILSVLAMTYSDTGKRDTLNYRLGSSSTEDPGLWGHEYVRHLAAELGEEWNSYYAALVEAPAEKGANGEHKPAKKQYSEEELKGLGLELVAFFLKHNGEADAVDLLLELECIEELAGKVDEKSYDRVCRYMVQCVPLLVPPDDRSFLETAAEIYAKHDRYSEALALAVQMNDRTLIRKYFDAPTNPVMKKQLAYFLARSLTPLSWVHTEEGMEKEGDGPCPQQPEDILACLGSVKLSSHFRAFGKAVGVENPKVPDDIYKQHLEPARTTAAVTSANANLASTFVNAFVNAGFGNDKLMIGATEGNSWIYKNKNEGMKSATASIGMSMLWDSEAGIDHIDKYSYSSEEHIKAGALLAMGILHSSIRTDPDVAFALLEEHVDSKSTELKVAAINGIAIAYAGSQRRDILEKLLPHVADETNSMEVAAMAALGLGFVFVGSGDGEIASAVLQTLMEREPAQLESEWTVFMGLALGLIFLSTQDASDATIETLRAIDHPMAETAVCLVDVCSYAGTGNVLKIQDMLHICGEHADSQKKVAKEPEAAAAPAPETSEDNMMNPRAPTSNDAAPAPEAAAPGATGAAAEGEADAPAAEEEEEEAEEGEPKPLRHQAVATLGIALIAMGEDIGSEMALRQFQHLMTYGDQPIRASVPLALALLSASNPQLAILDTLSKYSHDSDLQVAQNAILAMGIVGAGTNNARLAQMLRALSSYYHKEAETLFMVRIAQGLVHMGKGTIGLNPFYHDRQVMHRPAVAGLLAVLVSFTDSKSFVLGKHHWMLYWLVTAMYPQFLITLDEEIEEKAVTVRVGQAVNTVGLAGTRHGISGFQTHQTPVRIGTGERAELGTNEFFPYQTVLENFVILRKNEAYSAED</sequence>
<evidence type="ECO:0000259" key="6">
    <source>
        <dbReference type="Pfam" id="PF17781"/>
    </source>
</evidence>
<dbReference type="InterPro" id="IPR016643">
    <property type="entry name" value="26S_Psome_Rpn1"/>
</dbReference>
<proteinExistence type="inferred from homology"/>
<gene>
    <name evidence="8" type="ORF">MKK02DRAFT_27239</name>
</gene>
<dbReference type="GO" id="GO:0005634">
    <property type="term" value="C:nucleus"/>
    <property type="evidence" value="ECO:0007669"/>
    <property type="project" value="TreeGrafter"/>
</dbReference>
<dbReference type="PANTHER" id="PTHR10943">
    <property type="entry name" value="26S PROTEASOME NON-ATPASE REGULATORY SUBUNIT"/>
    <property type="match status" value="1"/>
</dbReference>
<dbReference type="GO" id="GO:0043161">
    <property type="term" value="P:proteasome-mediated ubiquitin-dependent protein catabolic process"/>
    <property type="evidence" value="ECO:0007669"/>
    <property type="project" value="TreeGrafter"/>
</dbReference>